<proteinExistence type="predicted"/>
<evidence type="ECO:0000313" key="1">
    <source>
        <dbReference type="EMBL" id="RPB26599.1"/>
    </source>
</evidence>
<reference evidence="1 2" key="1">
    <citation type="journal article" date="2018" name="Nat. Ecol. Evol.">
        <title>Pezizomycetes genomes reveal the molecular basis of ectomycorrhizal truffle lifestyle.</title>
        <authorList>
            <person name="Murat C."/>
            <person name="Payen T."/>
            <person name="Noel B."/>
            <person name="Kuo A."/>
            <person name="Morin E."/>
            <person name="Chen J."/>
            <person name="Kohler A."/>
            <person name="Krizsan K."/>
            <person name="Balestrini R."/>
            <person name="Da Silva C."/>
            <person name="Montanini B."/>
            <person name="Hainaut M."/>
            <person name="Levati E."/>
            <person name="Barry K.W."/>
            <person name="Belfiori B."/>
            <person name="Cichocki N."/>
            <person name="Clum A."/>
            <person name="Dockter R.B."/>
            <person name="Fauchery L."/>
            <person name="Guy J."/>
            <person name="Iotti M."/>
            <person name="Le Tacon F."/>
            <person name="Lindquist E.A."/>
            <person name="Lipzen A."/>
            <person name="Malagnac F."/>
            <person name="Mello A."/>
            <person name="Molinier V."/>
            <person name="Miyauchi S."/>
            <person name="Poulain J."/>
            <person name="Riccioni C."/>
            <person name="Rubini A."/>
            <person name="Sitrit Y."/>
            <person name="Splivallo R."/>
            <person name="Traeger S."/>
            <person name="Wang M."/>
            <person name="Zifcakova L."/>
            <person name="Wipf D."/>
            <person name="Zambonelli A."/>
            <person name="Paolocci F."/>
            <person name="Nowrousian M."/>
            <person name="Ottonello S."/>
            <person name="Baldrian P."/>
            <person name="Spatafora J.W."/>
            <person name="Henrissat B."/>
            <person name="Nagy L.G."/>
            <person name="Aury J.M."/>
            <person name="Wincker P."/>
            <person name="Grigoriev I.V."/>
            <person name="Bonfante P."/>
            <person name="Martin F.M."/>
        </authorList>
    </citation>
    <scope>NUCLEOTIDE SEQUENCE [LARGE SCALE GENOMIC DNA]</scope>
    <source>
        <strain evidence="1 2">ATCC MYA-4762</strain>
    </source>
</reference>
<gene>
    <name evidence="1" type="ORF">L211DRAFT_835401</name>
</gene>
<organism evidence="1 2">
    <name type="scientific">Terfezia boudieri ATCC MYA-4762</name>
    <dbReference type="NCBI Taxonomy" id="1051890"/>
    <lineage>
        <taxon>Eukaryota</taxon>
        <taxon>Fungi</taxon>
        <taxon>Dikarya</taxon>
        <taxon>Ascomycota</taxon>
        <taxon>Pezizomycotina</taxon>
        <taxon>Pezizomycetes</taxon>
        <taxon>Pezizales</taxon>
        <taxon>Pezizaceae</taxon>
        <taxon>Terfezia</taxon>
    </lineage>
</organism>
<evidence type="ECO:0000313" key="2">
    <source>
        <dbReference type="Proteomes" id="UP000267821"/>
    </source>
</evidence>
<dbReference type="OrthoDB" id="5371341at2759"/>
<dbReference type="AlphaFoldDB" id="A0A3N4LYD9"/>
<dbReference type="InParanoid" id="A0A3N4LYD9"/>
<dbReference type="Proteomes" id="UP000267821">
    <property type="component" value="Unassembled WGS sequence"/>
</dbReference>
<keyword evidence="2" id="KW-1185">Reference proteome</keyword>
<protein>
    <submittedName>
        <fullName evidence="1">Uncharacterized protein</fullName>
    </submittedName>
</protein>
<sequence length="1040" mass="115138">MSNREYLTIEAIPMAVQTDVVSSPTGSPGSPGSPEEWLLDFGDRFNDEAKYPHTPPFFAAERPGSAPNPLIQVRKQITDGPIELAPLAVNLSLPLLQSQLTELRDQGLLIQDDRAPALGVIPRDSIAMINGKTWFDWIQNASEKLVANKFRISETDITLEFACVFNKENNGSQLGGLKEDLDEVTYRNNQLSAGVTATNKNCQEYKFAKLLVLLPTFEGFQLHAESPKSNLEVNVHQSPGDPTLAVWFHGALPTVKVEGPALCLLYSIYIPSANKNHYLPWVLKLPDETAALHRLRQLLQEWATETTKGAISQLFLPCLLDKYYASFDTISGRDALLRDKLLLLAKELGLHFYYADFEREVSGQAQGWHEYYNRSRYHSPGTREPDQDSNGKYIIDEDYDGETSWSLSNLYDIIRNKALQFGQDKLDISYPPYSTREITSAYKIDGGEDLLIVGNLDFTTADPEFSEEYDFHGNGQLYQTWNRTALLLWHPDVHGKLLVNLCGWDAALLLTHRIDPNGGGAGVQVEPGFDPAVQMAIAEELMLNDTETNHSSYQVSKDEACLYLLKFALETKQKYIFLATLAKLPPSNPGELALLLKQASDVFSEGNPKSDEILVNAVGPYANTVKWISFLRSLKEKGEDVTLYHARVAEAHTCNFHPEPTAQNAVDPLTGMYVNPYGFRDPAAPPATSALSGMLPASIPTAAHSPTLIALKFALECKNYQVIALLLKQIAHAIPLAPAAATAVGSNNAYAEFLLLIYDLIASNTPDSFSPPTFRSIIQHFFLFMVLKHLLPPLGIPPFVPTGIPGDMRIPNLALQPVTCRENYCADCPLLSAFLTSHDRLICYFSANIGRKRHLAAQLSFPYINTKNIVTKEVSLQPGVKATHLEVQKVGLTWADCRQQWHGRREELGSKVAKLFEFFGLQIDAGMQEWKSLIEKALGPQGGGWDMSSFMAAQYFLALPWPELGMLESPQKPLICGQASIPVQPTLPSRGNVVGQKRKIWSEAPEDCDLVEGNGTGGHAVKKGWNIIDLTESDTEEAAA</sequence>
<accession>A0A3N4LYD9</accession>
<name>A0A3N4LYD9_9PEZI</name>
<dbReference type="EMBL" id="ML121534">
    <property type="protein sequence ID" value="RPB26599.1"/>
    <property type="molecule type" value="Genomic_DNA"/>
</dbReference>